<proteinExistence type="predicted"/>
<feature type="compositionally biased region" description="Pro residues" evidence="1">
    <location>
        <begin position="1"/>
        <end position="10"/>
    </location>
</feature>
<dbReference type="GO" id="GO:0004722">
    <property type="term" value="F:protein serine/threonine phosphatase activity"/>
    <property type="evidence" value="ECO:0007669"/>
    <property type="project" value="UniProtKB-EC"/>
</dbReference>
<evidence type="ECO:0000313" key="3">
    <source>
        <dbReference type="EMBL" id="MFC4693449.1"/>
    </source>
</evidence>
<dbReference type="SMART" id="SM00332">
    <property type="entry name" value="PP2Cc"/>
    <property type="match status" value="1"/>
</dbReference>
<gene>
    <name evidence="3" type="ORF">ACFO3M_08630</name>
</gene>
<accession>A0ABV9LHK0</accession>
<dbReference type="InterPro" id="IPR001932">
    <property type="entry name" value="PPM-type_phosphatase-like_dom"/>
</dbReference>
<keyword evidence="4" id="KW-1185">Reference proteome</keyword>
<dbReference type="EC" id="3.1.3.16" evidence="3"/>
<evidence type="ECO:0000313" key="4">
    <source>
        <dbReference type="Proteomes" id="UP001596025"/>
    </source>
</evidence>
<dbReference type="SMART" id="SM00331">
    <property type="entry name" value="PP2C_SIG"/>
    <property type="match status" value="1"/>
</dbReference>
<dbReference type="SUPFAM" id="SSF81606">
    <property type="entry name" value="PP2C-like"/>
    <property type="match status" value="1"/>
</dbReference>
<protein>
    <submittedName>
        <fullName evidence="3">PP2C family protein-serine/threonine phosphatase</fullName>
        <ecNumber evidence="3">3.1.3.16</ecNumber>
    </submittedName>
</protein>
<dbReference type="InterPro" id="IPR036457">
    <property type="entry name" value="PPM-type-like_dom_sf"/>
</dbReference>
<dbReference type="EMBL" id="JBHSGR010000007">
    <property type="protein sequence ID" value="MFC4693449.1"/>
    <property type="molecule type" value="Genomic_DNA"/>
</dbReference>
<comment type="caution">
    <text evidence="3">The sequence shown here is derived from an EMBL/GenBank/DDBJ whole genome shotgun (WGS) entry which is preliminary data.</text>
</comment>
<dbReference type="Gene3D" id="3.60.40.10">
    <property type="entry name" value="PPM-type phosphatase domain"/>
    <property type="match status" value="1"/>
</dbReference>
<dbReference type="RefSeq" id="WP_387988168.1">
    <property type="nucleotide sequence ID" value="NZ_JBHSGR010000007.1"/>
</dbReference>
<dbReference type="Proteomes" id="UP001596025">
    <property type="component" value="Unassembled WGS sequence"/>
</dbReference>
<name>A0ABV9LHK0_9ACTN</name>
<dbReference type="InterPro" id="IPR015655">
    <property type="entry name" value="PP2C"/>
</dbReference>
<evidence type="ECO:0000259" key="2">
    <source>
        <dbReference type="PROSITE" id="PS51746"/>
    </source>
</evidence>
<sequence length="299" mass="28978">MTAPSTPLPWFPAAEAPGGRRVPPPDGAGQDRLVLDPAAVSLAGPRGADQDAGSAGPALLAVAGGVGGGRGGATAARLVVEEVVARAAAARADRTGAAPDAGLAAALAAAAAAVRAAAAADPALTGMATTCTAAELTRDGRLVVAHVGDSRAHLMRAGVLTRLTTDHSLVQALVDSGDMTPEEAAASPMRSVLLRALGGSADPGRADLIAVRAEPGDRLLLCSDGLSGVVPAATLQRVLAAERRPAAAASRLVMAALAAGTRDDVTAAVADVTPAGWAGCTVQVTVGAAAGTATGTAAD</sequence>
<dbReference type="CDD" id="cd00143">
    <property type="entry name" value="PP2Cc"/>
    <property type="match status" value="1"/>
</dbReference>
<reference evidence="4" key="1">
    <citation type="journal article" date="2019" name="Int. J. Syst. Evol. Microbiol.">
        <title>The Global Catalogue of Microorganisms (GCM) 10K type strain sequencing project: providing services to taxonomists for standard genome sequencing and annotation.</title>
        <authorList>
            <consortium name="The Broad Institute Genomics Platform"/>
            <consortium name="The Broad Institute Genome Sequencing Center for Infectious Disease"/>
            <person name="Wu L."/>
            <person name="Ma J."/>
        </authorList>
    </citation>
    <scope>NUCLEOTIDE SEQUENCE [LARGE SCALE GENOMIC DNA]</scope>
    <source>
        <strain evidence="4">CCUG 62763</strain>
    </source>
</reference>
<keyword evidence="3" id="KW-0378">Hydrolase</keyword>
<dbReference type="PANTHER" id="PTHR47992">
    <property type="entry name" value="PROTEIN PHOSPHATASE"/>
    <property type="match status" value="1"/>
</dbReference>
<feature type="region of interest" description="Disordered" evidence="1">
    <location>
        <begin position="1"/>
        <end position="32"/>
    </location>
</feature>
<dbReference type="PROSITE" id="PS51746">
    <property type="entry name" value="PPM_2"/>
    <property type="match status" value="1"/>
</dbReference>
<evidence type="ECO:0000256" key="1">
    <source>
        <dbReference type="SAM" id="MobiDB-lite"/>
    </source>
</evidence>
<organism evidence="3 4">
    <name type="scientific">Geodermatophilus arenarius</name>
    <dbReference type="NCBI Taxonomy" id="1137990"/>
    <lineage>
        <taxon>Bacteria</taxon>
        <taxon>Bacillati</taxon>
        <taxon>Actinomycetota</taxon>
        <taxon>Actinomycetes</taxon>
        <taxon>Geodermatophilales</taxon>
        <taxon>Geodermatophilaceae</taxon>
        <taxon>Geodermatophilus</taxon>
    </lineage>
</organism>
<feature type="domain" description="PPM-type phosphatase" evidence="2">
    <location>
        <begin position="36"/>
        <end position="272"/>
    </location>
</feature>
<dbReference type="Pfam" id="PF13672">
    <property type="entry name" value="PP2C_2"/>
    <property type="match status" value="1"/>
</dbReference>